<feature type="compositionally biased region" description="Pro residues" evidence="1">
    <location>
        <begin position="18"/>
        <end position="36"/>
    </location>
</feature>
<dbReference type="EMBL" id="JAVRFF010000001">
    <property type="protein sequence ID" value="MDT0470724.1"/>
    <property type="molecule type" value="Genomic_DNA"/>
</dbReference>
<evidence type="ECO:0000256" key="1">
    <source>
        <dbReference type="SAM" id="MobiDB-lite"/>
    </source>
</evidence>
<feature type="region of interest" description="Disordered" evidence="1">
    <location>
        <begin position="1"/>
        <end position="43"/>
    </location>
</feature>
<keyword evidence="3" id="KW-1185">Reference proteome</keyword>
<dbReference type="RefSeq" id="WP_311633781.1">
    <property type="nucleotide sequence ID" value="NZ_JAVRFF010000001.1"/>
</dbReference>
<dbReference type="Proteomes" id="UP001180489">
    <property type="component" value="Unassembled WGS sequence"/>
</dbReference>
<accession>A0ABU2UC60</accession>
<name>A0ABU2UC60_9ACTN</name>
<proteinExistence type="predicted"/>
<comment type="caution">
    <text evidence="2">The sequence shown here is derived from an EMBL/GenBank/DDBJ whole genome shotgun (WGS) entry which is preliminary data.</text>
</comment>
<gene>
    <name evidence="2" type="ORF">RM863_01035</name>
</gene>
<evidence type="ECO:0008006" key="4">
    <source>
        <dbReference type="Google" id="ProtNLM"/>
    </source>
</evidence>
<reference evidence="2" key="1">
    <citation type="submission" date="2024-05" db="EMBL/GenBank/DDBJ databases">
        <title>30 novel species of actinomycetes from the DSMZ collection.</title>
        <authorList>
            <person name="Nouioui I."/>
        </authorList>
    </citation>
    <scope>NUCLEOTIDE SEQUENCE</scope>
    <source>
        <strain evidence="2">DSM 41014</strain>
    </source>
</reference>
<evidence type="ECO:0000313" key="2">
    <source>
        <dbReference type="EMBL" id="MDT0470724.1"/>
    </source>
</evidence>
<organism evidence="2 3">
    <name type="scientific">Streptomyces hintoniae</name>
    <dbReference type="NCBI Taxonomy" id="3075521"/>
    <lineage>
        <taxon>Bacteria</taxon>
        <taxon>Bacillati</taxon>
        <taxon>Actinomycetota</taxon>
        <taxon>Actinomycetes</taxon>
        <taxon>Kitasatosporales</taxon>
        <taxon>Streptomycetaceae</taxon>
        <taxon>Streptomyces</taxon>
    </lineage>
</organism>
<sequence length="185" mass="20110">MEMPYTEPEAIKPRPDYPPRTPPPPKKPPSPPPPEPPRSELLAGLPVPQRAGRVGHPVMRNRRGASWSLEARPWVAAKAAREVAGRLAAWGFVTPRHLDDVVRLVVETVVEDGGRRISVHLSEQDDRALILGFSHQAAAPGAPLAETVLPALRDFGTDSCGTEVTSEGRQVWALLALTAAPRRSR</sequence>
<protein>
    <recommendedName>
        <fullName evidence="4">ATP-binding protein</fullName>
    </recommendedName>
</protein>
<evidence type="ECO:0000313" key="3">
    <source>
        <dbReference type="Proteomes" id="UP001180489"/>
    </source>
</evidence>